<dbReference type="InterPro" id="IPR037066">
    <property type="entry name" value="Plug_dom_sf"/>
</dbReference>
<evidence type="ECO:0000256" key="2">
    <source>
        <dbReference type="ARBA" id="ARBA00022448"/>
    </source>
</evidence>
<evidence type="ECO:0000256" key="6">
    <source>
        <dbReference type="ARBA" id="ARBA00023136"/>
    </source>
</evidence>
<evidence type="ECO:0000256" key="9">
    <source>
        <dbReference type="RuleBase" id="RU003357"/>
    </source>
</evidence>
<protein>
    <submittedName>
        <fullName evidence="13">TonB dependent receptor</fullName>
    </submittedName>
</protein>
<evidence type="ECO:0000256" key="8">
    <source>
        <dbReference type="PROSITE-ProRule" id="PRU01360"/>
    </source>
</evidence>
<dbReference type="InterPro" id="IPR036942">
    <property type="entry name" value="Beta-barrel_TonB_sf"/>
</dbReference>
<dbReference type="Gene3D" id="2.40.170.20">
    <property type="entry name" value="TonB-dependent receptor, beta-barrel domain"/>
    <property type="match status" value="1"/>
</dbReference>
<dbReference type="InterPro" id="IPR012910">
    <property type="entry name" value="Plug_dom"/>
</dbReference>
<sequence length="670" mass="73472">MTDKVRKDLTMQYRPFRLSVLSVAMMTASHVSATQSTSGNQDPVMVVSAQLTSPLTSVTSTKTTDPSASDASEHLKTMPGFSQIRNGGTNGDPVLRGMFGSRLRILTDGGEILGACPGRMDAPSSYISPESFDLLSIVKGPQTVLWGPGNSAGTVRFDRAPTHFEQADVKGDVGLHTASHRRWDENANFTMGNEDGYLRLMGNKSRAGDYKDGSGARIPSRWDKWNADMALGWTPDNDTLLELTAGTGDGEASYAGRAMDGAQFKRQSLGASFEKSNIGEVFDKFEAKIHYNYANHVMDNHSLRDPQAMMQGMSVVPKKTSRRDTRSVNGRMMGTWLWSDVELQGGMDMQTSSYRKYAVDQWVKDARFHNVGVFSELSWAANDQNKLVTGARIDRTWVDNFTSTGQATRNDIMPAGFVRLEHTLENLPVMLYAGFGYTERFPDFWELFSKTTAADGHSSTFDSVAPEKTRQLDIGAKYSGEKFDGWVSAYAGRVSDFILFNYDEANGGTKRVSNVAAAIMGGEAGLNYKLTDNLNADASLAYSWGQNSSDKRPLPQMPPLDSRLGLTWHEGNWSTTGLLRLVSHQHRVAINNGNVVGKDFGRSNGFAIFSGNAAYALTDDIKVSAGVDNIFNRTYSEHLNLAGNSAFGYSGVSPVNEPGRTWWAKVNAKF</sequence>
<accession>B2VKJ9</accession>
<dbReference type="SUPFAM" id="SSF56935">
    <property type="entry name" value="Porins"/>
    <property type="match status" value="1"/>
</dbReference>
<dbReference type="CDD" id="cd01347">
    <property type="entry name" value="ligand_gated_channel"/>
    <property type="match status" value="1"/>
</dbReference>
<keyword evidence="3 8" id="KW-1134">Transmembrane beta strand</keyword>
<feature type="chain" id="PRO_5002784091" evidence="10">
    <location>
        <begin position="34"/>
        <end position="670"/>
    </location>
</feature>
<evidence type="ECO:0000256" key="7">
    <source>
        <dbReference type="ARBA" id="ARBA00023237"/>
    </source>
</evidence>
<dbReference type="eggNOG" id="COG4771">
    <property type="taxonomic scope" value="Bacteria"/>
</dbReference>
<evidence type="ECO:0000259" key="12">
    <source>
        <dbReference type="Pfam" id="PF07715"/>
    </source>
</evidence>
<evidence type="ECO:0000256" key="4">
    <source>
        <dbReference type="ARBA" id="ARBA00022692"/>
    </source>
</evidence>
<keyword evidence="2 8" id="KW-0813">Transport</keyword>
<dbReference type="InterPro" id="IPR010100">
    <property type="entry name" value="TonB-dep_Cu_rcpt"/>
</dbReference>
<evidence type="ECO:0000313" key="13">
    <source>
        <dbReference type="EMBL" id="CAO96729.1"/>
    </source>
</evidence>
<evidence type="ECO:0000256" key="10">
    <source>
        <dbReference type="SAM" id="SignalP"/>
    </source>
</evidence>
<dbReference type="STRING" id="465817.ETA_16830"/>
<dbReference type="GO" id="GO:0009279">
    <property type="term" value="C:cell outer membrane"/>
    <property type="evidence" value="ECO:0007669"/>
    <property type="project" value="UniProtKB-SubCell"/>
</dbReference>
<name>B2VKJ9_ERWT9</name>
<keyword evidence="14" id="KW-1185">Reference proteome</keyword>
<evidence type="ECO:0000256" key="3">
    <source>
        <dbReference type="ARBA" id="ARBA00022452"/>
    </source>
</evidence>
<keyword evidence="6 8" id="KW-0472">Membrane</keyword>
<keyword evidence="7 8" id="KW-0998">Cell outer membrane</keyword>
<feature type="domain" description="TonB-dependent receptor plug" evidence="12">
    <location>
        <begin position="51"/>
        <end position="154"/>
    </location>
</feature>
<evidence type="ECO:0000259" key="11">
    <source>
        <dbReference type="Pfam" id="PF00593"/>
    </source>
</evidence>
<dbReference type="KEGG" id="eta:ETA_16830"/>
<dbReference type="PANTHER" id="PTHR30069:SF49">
    <property type="entry name" value="OUTER MEMBRANE PROTEIN C"/>
    <property type="match status" value="1"/>
</dbReference>
<keyword evidence="4 8" id="KW-0812">Transmembrane</keyword>
<dbReference type="InterPro" id="IPR000531">
    <property type="entry name" value="Beta-barrel_TonB"/>
</dbReference>
<proteinExistence type="inferred from homology"/>
<comment type="subcellular location">
    <subcellularLocation>
        <location evidence="1 8">Cell outer membrane</location>
        <topology evidence="1 8">Multi-pass membrane protein</topology>
    </subcellularLocation>
</comment>
<keyword evidence="5 9" id="KW-0798">TonB box</keyword>
<organism evidence="13 14">
    <name type="scientific">Erwinia tasmaniensis (strain DSM 17950 / CFBP 7177 / CIP 109463 / NCPPB 4357 / Et1/99)</name>
    <dbReference type="NCBI Taxonomy" id="465817"/>
    <lineage>
        <taxon>Bacteria</taxon>
        <taxon>Pseudomonadati</taxon>
        <taxon>Pseudomonadota</taxon>
        <taxon>Gammaproteobacteria</taxon>
        <taxon>Enterobacterales</taxon>
        <taxon>Erwiniaceae</taxon>
        <taxon>Erwinia</taxon>
    </lineage>
</organism>
<evidence type="ECO:0000313" key="14">
    <source>
        <dbReference type="Proteomes" id="UP000001726"/>
    </source>
</evidence>
<dbReference type="NCBIfam" id="TIGR01778">
    <property type="entry name" value="TonB-copper"/>
    <property type="match status" value="1"/>
</dbReference>
<dbReference type="PROSITE" id="PS52016">
    <property type="entry name" value="TONB_DEPENDENT_REC_3"/>
    <property type="match status" value="1"/>
</dbReference>
<dbReference type="Gene3D" id="2.170.130.10">
    <property type="entry name" value="TonB-dependent receptor, plug domain"/>
    <property type="match status" value="1"/>
</dbReference>
<keyword evidence="10" id="KW-0732">Signal</keyword>
<dbReference type="Pfam" id="PF00593">
    <property type="entry name" value="TonB_dep_Rec_b-barrel"/>
    <property type="match status" value="1"/>
</dbReference>
<dbReference type="GO" id="GO:0044718">
    <property type="term" value="P:siderophore transmembrane transport"/>
    <property type="evidence" value="ECO:0007669"/>
    <property type="project" value="TreeGrafter"/>
</dbReference>
<evidence type="ECO:0000256" key="1">
    <source>
        <dbReference type="ARBA" id="ARBA00004571"/>
    </source>
</evidence>
<feature type="signal peptide" evidence="10">
    <location>
        <begin position="1"/>
        <end position="33"/>
    </location>
</feature>
<feature type="domain" description="TonB-dependent receptor-like beta-barrel" evidence="11">
    <location>
        <begin position="208"/>
        <end position="630"/>
    </location>
</feature>
<dbReference type="HOGENOM" id="CLU_014873_2_1_6"/>
<dbReference type="InterPro" id="IPR039426">
    <property type="entry name" value="TonB-dep_rcpt-like"/>
</dbReference>
<dbReference type="PANTHER" id="PTHR30069">
    <property type="entry name" value="TONB-DEPENDENT OUTER MEMBRANE RECEPTOR"/>
    <property type="match status" value="1"/>
</dbReference>
<dbReference type="AlphaFoldDB" id="B2VKJ9"/>
<dbReference type="EMBL" id="CU468135">
    <property type="protein sequence ID" value="CAO96729.1"/>
    <property type="molecule type" value="Genomic_DNA"/>
</dbReference>
<dbReference type="Pfam" id="PF07715">
    <property type="entry name" value="Plug"/>
    <property type="match status" value="1"/>
</dbReference>
<evidence type="ECO:0000256" key="5">
    <source>
        <dbReference type="ARBA" id="ARBA00023077"/>
    </source>
</evidence>
<dbReference type="GO" id="GO:0015344">
    <property type="term" value="F:siderophore uptake transmembrane transporter activity"/>
    <property type="evidence" value="ECO:0007669"/>
    <property type="project" value="TreeGrafter"/>
</dbReference>
<reference evidence="13 14" key="1">
    <citation type="journal article" date="2008" name="Environ. Microbiol.">
        <title>The genome of Erwinia tasmaniensis strain Et1/99, a non-pathogenic bacterium in the genus Erwinia.</title>
        <authorList>
            <person name="Kube M."/>
            <person name="Migdoll A.M."/>
            <person name="Mueller I."/>
            <person name="Kuhl H."/>
            <person name="Beck A."/>
            <person name="Reinhardt R."/>
            <person name="Geider K."/>
        </authorList>
    </citation>
    <scope>NUCLEOTIDE SEQUENCE [LARGE SCALE GENOMIC DNA]</scope>
    <source>
        <strain evidence="14">DSM 17950 / CFBP 7177 / CIP 109463 / NCPPB 4357 / Et1/99</strain>
    </source>
</reference>
<keyword evidence="13" id="KW-0675">Receptor</keyword>
<gene>
    <name evidence="13" type="primary">nosA</name>
    <name evidence="13" type="ordered locus">ETA_16830</name>
</gene>
<comment type="similarity">
    <text evidence="8 9">Belongs to the TonB-dependent receptor family.</text>
</comment>
<dbReference type="Proteomes" id="UP000001726">
    <property type="component" value="Chromosome"/>
</dbReference>